<feature type="transmembrane region" description="Helical" evidence="7">
    <location>
        <begin position="6"/>
        <end position="29"/>
    </location>
</feature>
<evidence type="ECO:0000256" key="4">
    <source>
        <dbReference type="ARBA" id="ARBA00022692"/>
    </source>
</evidence>
<reference evidence="8 9" key="1">
    <citation type="journal article" date="2013" name="Genome Announc.">
        <title>Complete Genome Sequence of a Chinese Strain of 'Candidatus Liberibacter asiaticus'.</title>
        <authorList>
            <person name="Lin H."/>
            <person name="Han C.S."/>
            <person name="Liu B."/>
            <person name="Lou B."/>
            <person name="Bai X."/>
            <person name="Deng C."/>
            <person name="Civerolo E.L."/>
            <person name="Gupta G."/>
        </authorList>
    </citation>
    <scope>NUCLEOTIDE SEQUENCE [LARGE SCALE GENOMIC DNA]</scope>
    <source>
        <strain evidence="9">gxpsy</strain>
    </source>
</reference>
<proteinExistence type="inferred from homology"/>
<evidence type="ECO:0000256" key="2">
    <source>
        <dbReference type="ARBA" id="ARBA00007928"/>
    </source>
</evidence>
<evidence type="ECO:0000313" key="9">
    <source>
        <dbReference type="Proteomes" id="UP000011820"/>
    </source>
</evidence>
<comment type="subcellular location">
    <subcellularLocation>
        <location evidence="1">Cell membrane</location>
        <topology evidence="1">Multi-pass membrane protein</topology>
    </subcellularLocation>
</comment>
<gene>
    <name evidence="8" type="ORF">WSI_04240</name>
</gene>
<dbReference type="InterPro" id="IPR001123">
    <property type="entry name" value="LeuE-type"/>
</dbReference>
<evidence type="ECO:0000256" key="6">
    <source>
        <dbReference type="ARBA" id="ARBA00023136"/>
    </source>
</evidence>
<sequence length="202" mass="22723">MTLETWIHFLIFTLIITSAPGPGNILTINHALQHGWRPNKILILGQETAVFIIMLSITMGTKFLSQLAYTMLIIKFLGVAWLIYSAWSAWYSPFNDLPLGEIPLSSKSKLFVKGFITDITNGKAWVFFMAMVPAYLNMNHYILPQSLILSLTMVSVDAMVLMTFSLICSKLRTLFSSSKFVKIQNRVSAVVFLLLALRIVAN</sequence>
<dbReference type="Proteomes" id="UP000011820">
    <property type="component" value="Chromosome"/>
</dbReference>
<organism evidence="8 9">
    <name type="scientific">Candidatus Liberibacter asiaticus str. gxpsy</name>
    <dbReference type="NCBI Taxonomy" id="1174529"/>
    <lineage>
        <taxon>Bacteria</taxon>
        <taxon>Pseudomonadati</taxon>
        <taxon>Pseudomonadota</taxon>
        <taxon>Alphaproteobacteria</taxon>
        <taxon>Hyphomicrobiales</taxon>
        <taxon>Rhizobiaceae</taxon>
        <taxon>Liberibacter</taxon>
    </lineage>
</organism>
<dbReference type="GeneID" id="93077219"/>
<keyword evidence="6 7" id="KW-0472">Membrane</keyword>
<feature type="transmembrane region" description="Helical" evidence="7">
    <location>
        <begin position="110"/>
        <end position="136"/>
    </location>
</feature>
<feature type="transmembrane region" description="Helical" evidence="7">
    <location>
        <begin position="67"/>
        <end position="90"/>
    </location>
</feature>
<evidence type="ECO:0000256" key="3">
    <source>
        <dbReference type="ARBA" id="ARBA00022475"/>
    </source>
</evidence>
<feature type="transmembrane region" description="Helical" evidence="7">
    <location>
        <begin position="41"/>
        <end position="61"/>
    </location>
</feature>
<name>A0ABM5NG22_LIBAS</name>
<dbReference type="Pfam" id="PF01810">
    <property type="entry name" value="LysE"/>
    <property type="match status" value="1"/>
</dbReference>
<protein>
    <submittedName>
        <fullName evidence="8">Homoserine/homoserine lactoneefflux protein</fullName>
    </submittedName>
</protein>
<dbReference type="PANTHER" id="PTHR30086">
    <property type="entry name" value="ARGININE EXPORTER PROTEIN ARGO"/>
    <property type="match status" value="1"/>
</dbReference>
<comment type="similarity">
    <text evidence="2">Belongs to the Rht family.</text>
</comment>
<accession>A0ABM5NG22</accession>
<dbReference type="EMBL" id="CP004005">
    <property type="protein sequence ID" value="AGH17218.1"/>
    <property type="molecule type" value="Genomic_DNA"/>
</dbReference>
<keyword evidence="4 7" id="KW-0812">Transmembrane</keyword>
<evidence type="ECO:0000256" key="5">
    <source>
        <dbReference type="ARBA" id="ARBA00022989"/>
    </source>
</evidence>
<evidence type="ECO:0000313" key="8">
    <source>
        <dbReference type="EMBL" id="AGH17218.1"/>
    </source>
</evidence>
<feature type="transmembrane region" description="Helical" evidence="7">
    <location>
        <begin position="148"/>
        <end position="171"/>
    </location>
</feature>
<evidence type="ECO:0000256" key="1">
    <source>
        <dbReference type="ARBA" id="ARBA00004651"/>
    </source>
</evidence>
<keyword evidence="3" id="KW-1003">Cell membrane</keyword>
<dbReference type="PANTHER" id="PTHR30086:SF14">
    <property type="entry name" value="HOMOSERINE_HOMOSERINE LACTONE EFFLUX PROTEIN"/>
    <property type="match status" value="1"/>
</dbReference>
<keyword evidence="5 7" id="KW-1133">Transmembrane helix</keyword>
<keyword evidence="9" id="KW-1185">Reference proteome</keyword>
<dbReference type="RefSeq" id="WP_015452813.1">
    <property type="nucleotide sequence ID" value="NC_020549.1"/>
</dbReference>
<evidence type="ECO:0000256" key="7">
    <source>
        <dbReference type="SAM" id="Phobius"/>
    </source>
</evidence>